<evidence type="ECO:0000256" key="5">
    <source>
        <dbReference type="ARBA" id="ARBA00022723"/>
    </source>
</evidence>
<keyword evidence="10" id="KW-0539">Nucleus</keyword>
<gene>
    <name evidence="13" type="primary">CMC1</name>
</gene>
<dbReference type="GO" id="GO:0031491">
    <property type="term" value="F:nucleosome binding"/>
    <property type="evidence" value="ECO:0007669"/>
    <property type="project" value="TreeGrafter"/>
</dbReference>
<keyword evidence="9" id="KW-0862">Zinc</keyword>
<keyword evidence="4" id="KW-0808">Transferase</keyword>
<evidence type="ECO:0000256" key="8">
    <source>
        <dbReference type="ARBA" id="ARBA00022786"/>
    </source>
</evidence>
<dbReference type="PANTHER" id="PTHR23328">
    <property type="entry name" value="RING-TYPE DOMAIN-CONTAINING PROTEIN"/>
    <property type="match status" value="1"/>
</dbReference>
<dbReference type="InterPro" id="IPR051657">
    <property type="entry name" value="RNF168/RNF169_E3_ubiq-ligase"/>
</dbReference>
<reference evidence="13 14" key="1">
    <citation type="submission" date="2021-04" db="EMBL/GenBank/DDBJ databases">
        <authorList>
            <consortium name="Wellcome Sanger Institute Data Sharing"/>
        </authorList>
    </citation>
    <scope>NUCLEOTIDE SEQUENCE [LARGE SCALE GENOMIC DNA]</scope>
</reference>
<keyword evidence="6" id="KW-0227">DNA damage</keyword>
<dbReference type="AlphaFoldDB" id="A0AAQ6IE54"/>
<keyword evidence="7 11" id="KW-0863">Zinc-finger</keyword>
<dbReference type="GO" id="GO:0006302">
    <property type="term" value="P:double-strand break repair"/>
    <property type="evidence" value="ECO:0007669"/>
    <property type="project" value="TreeGrafter"/>
</dbReference>
<sequence length="118" mass="13630">SSRKETILLLKNTVEQMAERALFESYLSCHVCSETLKDPVSLSCNHSFCSSCLQQFWEQAKNKNCPIRKRQGSKEAGFNFKVADSFAGRKQAELETEKETKKVEFICISFHVFTLYYQ</sequence>
<dbReference type="EC" id="2.3.2.27" evidence="3"/>
<dbReference type="GO" id="GO:0035861">
    <property type="term" value="C:site of double-strand break"/>
    <property type="evidence" value="ECO:0007669"/>
    <property type="project" value="TreeGrafter"/>
</dbReference>
<dbReference type="GeneTree" id="ENSGT00940000177176"/>
<evidence type="ECO:0000256" key="10">
    <source>
        <dbReference type="ARBA" id="ARBA00023242"/>
    </source>
</evidence>
<keyword evidence="5" id="KW-0479">Metal-binding</keyword>
<evidence type="ECO:0000256" key="3">
    <source>
        <dbReference type="ARBA" id="ARBA00012483"/>
    </source>
</evidence>
<dbReference type="Gene3D" id="3.30.40.10">
    <property type="entry name" value="Zinc/RING finger domain, C3HC4 (zinc finger)"/>
    <property type="match status" value="1"/>
</dbReference>
<comment type="catalytic activity">
    <reaction evidence="1">
        <text>S-ubiquitinyl-[E2 ubiquitin-conjugating enzyme]-L-cysteine + [acceptor protein]-L-lysine = [E2 ubiquitin-conjugating enzyme]-L-cysteine + N(6)-ubiquitinyl-[acceptor protein]-L-lysine.</text>
        <dbReference type="EC" id="2.3.2.27"/>
    </reaction>
</comment>
<evidence type="ECO:0000256" key="11">
    <source>
        <dbReference type="PROSITE-ProRule" id="PRU00175"/>
    </source>
</evidence>
<dbReference type="InterPro" id="IPR013083">
    <property type="entry name" value="Znf_RING/FYVE/PHD"/>
</dbReference>
<dbReference type="Ensembl" id="ENSATET00000076369.1">
    <property type="protein sequence ID" value="ENSATEP00000073519.1"/>
    <property type="gene ID" value="ENSATEG00000032384.1"/>
</dbReference>
<dbReference type="GO" id="GO:0008270">
    <property type="term" value="F:zinc ion binding"/>
    <property type="evidence" value="ECO:0007669"/>
    <property type="project" value="UniProtKB-KW"/>
</dbReference>
<dbReference type="GO" id="GO:0061630">
    <property type="term" value="F:ubiquitin protein ligase activity"/>
    <property type="evidence" value="ECO:0007669"/>
    <property type="project" value="UniProtKB-EC"/>
</dbReference>
<reference evidence="13" key="3">
    <citation type="submission" date="2025-09" db="UniProtKB">
        <authorList>
            <consortium name="Ensembl"/>
        </authorList>
    </citation>
    <scope>IDENTIFICATION</scope>
</reference>
<dbReference type="Pfam" id="PF15227">
    <property type="entry name" value="zf-C3HC4_4"/>
    <property type="match status" value="1"/>
</dbReference>
<organism evidence="13 14">
    <name type="scientific">Anabas testudineus</name>
    <name type="common">Climbing perch</name>
    <name type="synonym">Anthias testudineus</name>
    <dbReference type="NCBI Taxonomy" id="64144"/>
    <lineage>
        <taxon>Eukaryota</taxon>
        <taxon>Metazoa</taxon>
        <taxon>Chordata</taxon>
        <taxon>Craniata</taxon>
        <taxon>Vertebrata</taxon>
        <taxon>Euteleostomi</taxon>
        <taxon>Actinopterygii</taxon>
        <taxon>Neopterygii</taxon>
        <taxon>Teleostei</taxon>
        <taxon>Neoteleostei</taxon>
        <taxon>Acanthomorphata</taxon>
        <taxon>Anabantaria</taxon>
        <taxon>Anabantiformes</taxon>
        <taxon>Anabantoidei</taxon>
        <taxon>Anabantidae</taxon>
        <taxon>Anabas</taxon>
    </lineage>
</organism>
<name>A0AAQ6IE54_ANATE</name>
<evidence type="ECO:0000259" key="12">
    <source>
        <dbReference type="PROSITE" id="PS50089"/>
    </source>
</evidence>
<dbReference type="SMART" id="SM00184">
    <property type="entry name" value="RING"/>
    <property type="match status" value="1"/>
</dbReference>
<dbReference type="PROSITE" id="PS00518">
    <property type="entry name" value="ZF_RING_1"/>
    <property type="match status" value="1"/>
</dbReference>
<evidence type="ECO:0000313" key="14">
    <source>
        <dbReference type="Proteomes" id="UP000265040"/>
    </source>
</evidence>
<accession>A0AAQ6IE54</accession>
<reference evidence="13" key="2">
    <citation type="submission" date="2025-08" db="UniProtKB">
        <authorList>
            <consortium name="Ensembl"/>
        </authorList>
    </citation>
    <scope>IDENTIFICATION</scope>
</reference>
<evidence type="ECO:0000256" key="4">
    <source>
        <dbReference type="ARBA" id="ARBA00022679"/>
    </source>
</evidence>
<dbReference type="Proteomes" id="UP000265040">
    <property type="component" value="Chromosome 9"/>
</dbReference>
<proteinExistence type="predicted"/>
<evidence type="ECO:0000256" key="7">
    <source>
        <dbReference type="ARBA" id="ARBA00022771"/>
    </source>
</evidence>
<evidence type="ECO:0000256" key="2">
    <source>
        <dbReference type="ARBA" id="ARBA00004123"/>
    </source>
</evidence>
<evidence type="ECO:0000256" key="6">
    <source>
        <dbReference type="ARBA" id="ARBA00022763"/>
    </source>
</evidence>
<dbReference type="PANTHER" id="PTHR23328:SF0">
    <property type="entry name" value="RING-TYPE DOMAIN-CONTAINING PROTEIN"/>
    <property type="match status" value="1"/>
</dbReference>
<evidence type="ECO:0000256" key="9">
    <source>
        <dbReference type="ARBA" id="ARBA00022833"/>
    </source>
</evidence>
<feature type="domain" description="RING-type" evidence="12">
    <location>
        <begin position="29"/>
        <end position="69"/>
    </location>
</feature>
<protein>
    <recommendedName>
        <fullName evidence="3">RING-type E3 ubiquitin transferase</fullName>
        <ecNumber evidence="3">2.3.2.27</ecNumber>
    </recommendedName>
</protein>
<dbReference type="InterPro" id="IPR017907">
    <property type="entry name" value="Znf_RING_CS"/>
</dbReference>
<dbReference type="InterPro" id="IPR001841">
    <property type="entry name" value="Znf_RING"/>
</dbReference>
<keyword evidence="8" id="KW-0833">Ubl conjugation pathway</keyword>
<dbReference type="SUPFAM" id="SSF57850">
    <property type="entry name" value="RING/U-box"/>
    <property type="match status" value="1"/>
</dbReference>
<evidence type="ECO:0000256" key="1">
    <source>
        <dbReference type="ARBA" id="ARBA00000900"/>
    </source>
</evidence>
<evidence type="ECO:0000313" key="13">
    <source>
        <dbReference type="Ensembl" id="ENSATEP00000073519.1"/>
    </source>
</evidence>
<keyword evidence="14" id="KW-1185">Reference proteome</keyword>
<dbReference type="GO" id="GO:0005634">
    <property type="term" value="C:nucleus"/>
    <property type="evidence" value="ECO:0007669"/>
    <property type="project" value="UniProtKB-SubCell"/>
</dbReference>
<comment type="subcellular location">
    <subcellularLocation>
        <location evidence="2">Nucleus</location>
    </subcellularLocation>
</comment>
<dbReference type="PROSITE" id="PS50089">
    <property type="entry name" value="ZF_RING_2"/>
    <property type="match status" value="1"/>
</dbReference>